<protein>
    <submittedName>
        <fullName evidence="1">Uncharacterized protein</fullName>
    </submittedName>
</protein>
<dbReference type="AlphaFoldDB" id="A0A379G8T5"/>
<dbReference type="GeneID" id="78571583"/>
<dbReference type="InterPro" id="IPR046679">
    <property type="entry name" value="DUF6549"/>
</dbReference>
<evidence type="ECO:0000313" key="1">
    <source>
        <dbReference type="EMBL" id="SUC37449.1"/>
    </source>
</evidence>
<dbReference type="RefSeq" id="WP_115083902.1">
    <property type="nucleotide sequence ID" value="NZ_UGTP01000002.1"/>
</dbReference>
<reference evidence="1 2" key="1">
    <citation type="submission" date="2018-06" db="EMBL/GenBank/DDBJ databases">
        <authorList>
            <consortium name="Pathogen Informatics"/>
            <person name="Doyle S."/>
        </authorList>
    </citation>
    <scope>NUCLEOTIDE SEQUENCE [LARGE SCALE GENOMIC DNA]</scope>
    <source>
        <strain evidence="1 2">NCTC13043</strain>
    </source>
</reference>
<evidence type="ECO:0000313" key="2">
    <source>
        <dbReference type="Proteomes" id="UP000254235"/>
    </source>
</evidence>
<gene>
    <name evidence="1" type="ORF">NCTC13043_01938</name>
</gene>
<name>A0A379G8T5_9BACT</name>
<dbReference type="Pfam" id="PF20186">
    <property type="entry name" value="DUF6549"/>
    <property type="match status" value="1"/>
</dbReference>
<dbReference type="Proteomes" id="UP000254235">
    <property type="component" value="Unassembled WGS sequence"/>
</dbReference>
<proteinExistence type="predicted"/>
<dbReference type="OrthoDB" id="1073168at2"/>
<organism evidence="1 2">
    <name type="scientific">Prevotella pallens</name>
    <dbReference type="NCBI Taxonomy" id="60133"/>
    <lineage>
        <taxon>Bacteria</taxon>
        <taxon>Pseudomonadati</taxon>
        <taxon>Bacteroidota</taxon>
        <taxon>Bacteroidia</taxon>
        <taxon>Bacteroidales</taxon>
        <taxon>Prevotellaceae</taxon>
        <taxon>Prevotella</taxon>
    </lineage>
</organism>
<accession>A0A379G8T5</accession>
<sequence>MKRYLIVLLLAAVALAFGAIQRCSKLKEENKRLANNQTALMQEVKLYKTKDGKNAAKVVELSLKGKEFKQLNSYLKEEVERLGLKIKNLKSATSTITLTSLKIDTVIKDSIVFLPAKGIADTLKCFSYNDGWINASGCIGADNRFQGTFESNDTISIIAHRVPKRFLFFRWGCKAIEVEVVSHNPHTKINYAKMIEFVRK</sequence>
<dbReference type="EMBL" id="UGTP01000002">
    <property type="protein sequence ID" value="SUC37449.1"/>
    <property type="molecule type" value="Genomic_DNA"/>
</dbReference>